<dbReference type="InterPro" id="IPR011989">
    <property type="entry name" value="ARM-like"/>
</dbReference>
<evidence type="ECO:0008006" key="5">
    <source>
        <dbReference type="Google" id="ProtNLM"/>
    </source>
</evidence>
<name>A0A517ZD45_9PLAN</name>
<dbReference type="Pfam" id="PF13646">
    <property type="entry name" value="HEAT_2"/>
    <property type="match status" value="1"/>
</dbReference>
<dbReference type="EMBL" id="CP036275">
    <property type="protein sequence ID" value="QDU40385.1"/>
    <property type="molecule type" value="Genomic_DNA"/>
</dbReference>
<dbReference type="AlphaFoldDB" id="A0A517ZD45"/>
<dbReference type="Proteomes" id="UP000320496">
    <property type="component" value="Chromosome"/>
</dbReference>
<feature type="compositionally biased region" description="Low complexity" evidence="1">
    <location>
        <begin position="344"/>
        <end position="358"/>
    </location>
</feature>
<feature type="signal peptide" evidence="2">
    <location>
        <begin position="1"/>
        <end position="22"/>
    </location>
</feature>
<feature type="chain" id="PRO_5021824245" description="HEAT repeat protein" evidence="2">
    <location>
        <begin position="23"/>
        <end position="358"/>
    </location>
</feature>
<organism evidence="3 4">
    <name type="scientific">Maioricimonas rarisocia</name>
    <dbReference type="NCBI Taxonomy" id="2528026"/>
    <lineage>
        <taxon>Bacteria</taxon>
        <taxon>Pseudomonadati</taxon>
        <taxon>Planctomycetota</taxon>
        <taxon>Planctomycetia</taxon>
        <taxon>Planctomycetales</taxon>
        <taxon>Planctomycetaceae</taxon>
        <taxon>Maioricimonas</taxon>
    </lineage>
</organism>
<proteinExistence type="predicted"/>
<keyword evidence="4" id="KW-1185">Reference proteome</keyword>
<dbReference type="RefSeq" id="WP_231746623.1">
    <property type="nucleotide sequence ID" value="NZ_CP036275.1"/>
</dbReference>
<evidence type="ECO:0000256" key="1">
    <source>
        <dbReference type="SAM" id="MobiDB-lite"/>
    </source>
</evidence>
<feature type="region of interest" description="Disordered" evidence="1">
    <location>
        <begin position="303"/>
        <end position="358"/>
    </location>
</feature>
<protein>
    <recommendedName>
        <fullName evidence="5">HEAT repeat protein</fullName>
    </recommendedName>
</protein>
<reference evidence="3 4" key="1">
    <citation type="submission" date="2019-02" db="EMBL/GenBank/DDBJ databases">
        <title>Deep-cultivation of Planctomycetes and their phenomic and genomic characterization uncovers novel biology.</title>
        <authorList>
            <person name="Wiegand S."/>
            <person name="Jogler M."/>
            <person name="Boedeker C."/>
            <person name="Pinto D."/>
            <person name="Vollmers J."/>
            <person name="Rivas-Marin E."/>
            <person name="Kohn T."/>
            <person name="Peeters S.H."/>
            <person name="Heuer A."/>
            <person name="Rast P."/>
            <person name="Oberbeckmann S."/>
            <person name="Bunk B."/>
            <person name="Jeske O."/>
            <person name="Meyerdierks A."/>
            <person name="Storesund J.E."/>
            <person name="Kallscheuer N."/>
            <person name="Luecker S."/>
            <person name="Lage O.M."/>
            <person name="Pohl T."/>
            <person name="Merkel B.J."/>
            <person name="Hornburger P."/>
            <person name="Mueller R.-W."/>
            <person name="Bruemmer F."/>
            <person name="Labrenz M."/>
            <person name="Spormann A.M."/>
            <person name="Op den Camp H."/>
            <person name="Overmann J."/>
            <person name="Amann R."/>
            <person name="Jetten M.S.M."/>
            <person name="Mascher T."/>
            <person name="Medema M.H."/>
            <person name="Devos D.P."/>
            <person name="Kaster A.-K."/>
            <person name="Ovreas L."/>
            <person name="Rohde M."/>
            <person name="Galperin M.Y."/>
            <person name="Jogler C."/>
        </authorList>
    </citation>
    <scope>NUCLEOTIDE SEQUENCE [LARGE SCALE GENOMIC DNA]</scope>
    <source>
        <strain evidence="3 4">Mal4</strain>
    </source>
</reference>
<accession>A0A517ZD45</accession>
<sequence length="358" mass="36820" precursor="true">MKSIQTLATVVVMFGMSTAAQAGLFDHFGGGGCDASKCCDCAPTFEPTCCKPVIVRPCHTNVFTYQRQACKPMCCDTACAPNGACAPCGPDAGACGPAACAPECAAPCGPGACAPECAAPCAPECAAPCAPECAAPCDPGCAAPCDPGCAAPCDDACCETACCPVVDACEIAELIYQSQTACYAKDRRRAIQKLGNRYTCVCNPEIMAAFVYALNDADERVRKEAADEIGDQLRKYPCCCSPCVVQALTCALADCDRGVRRQAEEALEACGYEIVDGCCEVACCDTTCAPGCAPSCAPAHAAPATPEAAPPMEGGEAAPAPAPPEEPKAYFPKRLPQQQARPISSSKSPLSRLFSLVD</sequence>
<dbReference type="KEGG" id="mri:Mal4_47410"/>
<keyword evidence="2" id="KW-0732">Signal</keyword>
<evidence type="ECO:0000313" key="4">
    <source>
        <dbReference type="Proteomes" id="UP000320496"/>
    </source>
</evidence>
<evidence type="ECO:0000256" key="2">
    <source>
        <dbReference type="SAM" id="SignalP"/>
    </source>
</evidence>
<dbReference type="InterPro" id="IPR016024">
    <property type="entry name" value="ARM-type_fold"/>
</dbReference>
<feature type="compositionally biased region" description="Low complexity" evidence="1">
    <location>
        <begin position="303"/>
        <end position="319"/>
    </location>
</feature>
<evidence type="ECO:0000313" key="3">
    <source>
        <dbReference type="EMBL" id="QDU40385.1"/>
    </source>
</evidence>
<dbReference type="Gene3D" id="1.25.10.10">
    <property type="entry name" value="Leucine-rich Repeat Variant"/>
    <property type="match status" value="1"/>
</dbReference>
<dbReference type="SUPFAM" id="SSF48371">
    <property type="entry name" value="ARM repeat"/>
    <property type="match status" value="1"/>
</dbReference>
<gene>
    <name evidence="3" type="ORF">Mal4_47410</name>
</gene>